<dbReference type="EMBL" id="JABSTR010000001">
    <property type="protein sequence ID" value="KAH9362802.1"/>
    <property type="molecule type" value="Genomic_DNA"/>
</dbReference>
<evidence type="ECO:0000313" key="1">
    <source>
        <dbReference type="EMBL" id="KAH9362802.1"/>
    </source>
</evidence>
<keyword evidence="2" id="KW-1185">Reference proteome</keyword>
<proteinExistence type="predicted"/>
<evidence type="ECO:0000313" key="2">
    <source>
        <dbReference type="Proteomes" id="UP000821853"/>
    </source>
</evidence>
<dbReference type="OrthoDB" id="6485269at2759"/>
<dbReference type="VEuPathDB" id="VectorBase:HLOH_060366"/>
<comment type="caution">
    <text evidence="1">The sequence shown here is derived from an EMBL/GenBank/DDBJ whole genome shotgun (WGS) entry which is preliminary data.</text>
</comment>
<dbReference type="Proteomes" id="UP000821853">
    <property type="component" value="Chromosome 1"/>
</dbReference>
<protein>
    <submittedName>
        <fullName evidence="1">Uncharacterized protein</fullName>
    </submittedName>
</protein>
<name>A0A9J6FIC0_HAELO</name>
<reference evidence="1 2" key="1">
    <citation type="journal article" date="2020" name="Cell">
        <title>Large-Scale Comparative Analyses of Tick Genomes Elucidate Their Genetic Diversity and Vector Capacities.</title>
        <authorList>
            <consortium name="Tick Genome and Microbiome Consortium (TIGMIC)"/>
            <person name="Jia N."/>
            <person name="Wang J."/>
            <person name="Shi W."/>
            <person name="Du L."/>
            <person name="Sun Y."/>
            <person name="Zhan W."/>
            <person name="Jiang J.F."/>
            <person name="Wang Q."/>
            <person name="Zhang B."/>
            <person name="Ji P."/>
            <person name="Bell-Sakyi L."/>
            <person name="Cui X.M."/>
            <person name="Yuan T.T."/>
            <person name="Jiang B.G."/>
            <person name="Yang W.F."/>
            <person name="Lam T.T."/>
            <person name="Chang Q.C."/>
            <person name="Ding S.J."/>
            <person name="Wang X.J."/>
            <person name="Zhu J.G."/>
            <person name="Ruan X.D."/>
            <person name="Zhao L."/>
            <person name="Wei J.T."/>
            <person name="Ye R.Z."/>
            <person name="Que T.C."/>
            <person name="Du C.H."/>
            <person name="Zhou Y.H."/>
            <person name="Cheng J.X."/>
            <person name="Dai P.F."/>
            <person name="Guo W.B."/>
            <person name="Han X.H."/>
            <person name="Huang E.J."/>
            <person name="Li L.F."/>
            <person name="Wei W."/>
            <person name="Gao Y.C."/>
            <person name="Liu J.Z."/>
            <person name="Shao H.Z."/>
            <person name="Wang X."/>
            <person name="Wang C.C."/>
            <person name="Yang T.C."/>
            <person name="Huo Q.B."/>
            <person name="Li W."/>
            <person name="Chen H.Y."/>
            <person name="Chen S.E."/>
            <person name="Zhou L.G."/>
            <person name="Ni X.B."/>
            <person name="Tian J.H."/>
            <person name="Sheng Y."/>
            <person name="Liu T."/>
            <person name="Pan Y.S."/>
            <person name="Xia L.Y."/>
            <person name="Li J."/>
            <person name="Zhao F."/>
            <person name="Cao W.C."/>
        </authorList>
    </citation>
    <scope>NUCLEOTIDE SEQUENCE [LARGE SCALE GENOMIC DNA]</scope>
    <source>
        <strain evidence="1">HaeL-2018</strain>
    </source>
</reference>
<dbReference type="AlphaFoldDB" id="A0A9J6FIC0"/>
<organism evidence="1 2">
    <name type="scientific">Haemaphysalis longicornis</name>
    <name type="common">Bush tick</name>
    <dbReference type="NCBI Taxonomy" id="44386"/>
    <lineage>
        <taxon>Eukaryota</taxon>
        <taxon>Metazoa</taxon>
        <taxon>Ecdysozoa</taxon>
        <taxon>Arthropoda</taxon>
        <taxon>Chelicerata</taxon>
        <taxon>Arachnida</taxon>
        <taxon>Acari</taxon>
        <taxon>Parasitiformes</taxon>
        <taxon>Ixodida</taxon>
        <taxon>Ixodoidea</taxon>
        <taxon>Ixodidae</taxon>
        <taxon>Haemaphysalinae</taxon>
        <taxon>Haemaphysalis</taxon>
    </lineage>
</organism>
<gene>
    <name evidence="1" type="ORF">HPB48_015235</name>
</gene>
<sequence>MKEENSKLSDEAFLGRIKQLPPKQQEAALHVFKAVKRKRVRGMRYSKEWISECLIMRMKGPKLYEDMRRQKVLVLPSKVTHLRFHKAGFDFNEKVMSMLKQNSFMDAFKGTEAHR</sequence>
<accession>A0A9J6FIC0</accession>